<dbReference type="Proteomes" id="UP000660380">
    <property type="component" value="Unassembled WGS sequence"/>
</dbReference>
<evidence type="ECO:0000313" key="1">
    <source>
        <dbReference type="EMBL" id="MBD2603316.1"/>
    </source>
</evidence>
<keyword evidence="2" id="KW-1185">Reference proteome</keyword>
<reference evidence="1 2" key="1">
    <citation type="journal article" date="2020" name="ISME J.">
        <title>Comparative genomics reveals insights into cyanobacterial evolution and habitat adaptation.</title>
        <authorList>
            <person name="Chen M.Y."/>
            <person name="Teng W.K."/>
            <person name="Zhao L."/>
            <person name="Hu C.X."/>
            <person name="Zhou Y.K."/>
            <person name="Han B.P."/>
            <person name="Song L.R."/>
            <person name="Shu W.S."/>
        </authorList>
    </citation>
    <scope>NUCLEOTIDE SEQUENCE [LARGE SCALE GENOMIC DNA]</scope>
    <source>
        <strain evidence="1 2">FACHB-248</strain>
    </source>
</reference>
<comment type="caution">
    <text evidence="1">The sequence shown here is derived from an EMBL/GenBank/DDBJ whole genome shotgun (WGS) entry which is preliminary data.</text>
</comment>
<name>A0ABR8GJH4_9CYAN</name>
<organism evidence="1 2">
    <name type="scientific">Scytonema hofmannii FACHB-248</name>
    <dbReference type="NCBI Taxonomy" id="1842502"/>
    <lineage>
        <taxon>Bacteria</taxon>
        <taxon>Bacillati</taxon>
        <taxon>Cyanobacteriota</taxon>
        <taxon>Cyanophyceae</taxon>
        <taxon>Nostocales</taxon>
        <taxon>Scytonemataceae</taxon>
        <taxon>Scytonema</taxon>
    </lineage>
</organism>
<dbReference type="EMBL" id="JACJTA010000002">
    <property type="protein sequence ID" value="MBD2603316.1"/>
    <property type="molecule type" value="Genomic_DNA"/>
</dbReference>
<accession>A0ABR8GJH4</accession>
<evidence type="ECO:0000313" key="2">
    <source>
        <dbReference type="Proteomes" id="UP000660380"/>
    </source>
</evidence>
<proteinExistence type="predicted"/>
<dbReference type="RefSeq" id="WP_029631889.1">
    <property type="nucleotide sequence ID" value="NZ_JACJTA010000002.1"/>
</dbReference>
<protein>
    <submittedName>
        <fullName evidence="1">Uncharacterized protein</fullName>
    </submittedName>
</protein>
<gene>
    <name evidence="1" type="ORF">H6G81_01930</name>
</gene>
<sequence length="90" mass="10371">MTLRQPRYSKEEFARRGDEIYQTQISKQVEAGNYGKIVAIDIETGDWEIDSSEVAACDRLEAHHPDAQIWIVRVGSRHVRRFGGRLKNTL</sequence>